<keyword evidence="3" id="KW-0677">Repeat</keyword>
<dbReference type="PANTHER" id="PTHR10253">
    <property type="entry name" value="POLYCOMB PROTEIN"/>
    <property type="match status" value="1"/>
</dbReference>
<dbReference type="EMBL" id="HG001706">
    <property type="protein sequence ID" value="CDF34741.1"/>
    <property type="molecule type" value="Genomic_DNA"/>
</dbReference>
<organism evidence="9 10">
    <name type="scientific">Chondrus crispus</name>
    <name type="common">Carrageen Irish moss</name>
    <name type="synonym">Polymorpha crispa</name>
    <dbReference type="NCBI Taxonomy" id="2769"/>
    <lineage>
        <taxon>Eukaryota</taxon>
        <taxon>Rhodophyta</taxon>
        <taxon>Florideophyceae</taxon>
        <taxon>Rhodymeniophycidae</taxon>
        <taxon>Gigartinales</taxon>
        <taxon>Gigartinaceae</taxon>
        <taxon>Chondrus</taxon>
    </lineage>
</organism>
<dbReference type="Gene3D" id="2.130.10.10">
    <property type="entry name" value="YVTN repeat-like/Quinoprotein amine dehydrogenase"/>
    <property type="match status" value="1"/>
</dbReference>
<protein>
    <recommendedName>
        <fullName evidence="8">Leucine-rich repeat and WD repeat-containing protein 1 WD domain-containing protein</fullName>
    </recommendedName>
</protein>
<dbReference type="PROSITE" id="PS00678">
    <property type="entry name" value="WD_REPEATS_1"/>
    <property type="match status" value="1"/>
</dbReference>
<evidence type="ECO:0000256" key="6">
    <source>
        <dbReference type="PROSITE-ProRule" id="PRU00221"/>
    </source>
</evidence>
<feature type="region of interest" description="Disordered" evidence="7">
    <location>
        <begin position="1"/>
        <end position="21"/>
    </location>
</feature>
<comment type="similarity">
    <text evidence="1">Belongs to the WD repeat ESC family.</text>
</comment>
<dbReference type="SMART" id="SM00320">
    <property type="entry name" value="WD40"/>
    <property type="match status" value="5"/>
</dbReference>
<feature type="repeat" description="WD" evidence="6">
    <location>
        <begin position="230"/>
        <end position="271"/>
    </location>
</feature>
<dbReference type="Proteomes" id="UP000012073">
    <property type="component" value="Unassembled WGS sequence"/>
</dbReference>
<dbReference type="Pfam" id="PF00400">
    <property type="entry name" value="WD40"/>
    <property type="match status" value="1"/>
</dbReference>
<dbReference type="InterPro" id="IPR056160">
    <property type="entry name" value="WD_LRWD1"/>
</dbReference>
<evidence type="ECO:0000256" key="4">
    <source>
        <dbReference type="ARBA" id="ARBA00023015"/>
    </source>
</evidence>
<dbReference type="InterPro" id="IPR051243">
    <property type="entry name" value="PcG_WD-repeat"/>
</dbReference>
<dbReference type="InterPro" id="IPR001680">
    <property type="entry name" value="WD40_rpt"/>
</dbReference>
<dbReference type="Gramene" id="CDF34741">
    <property type="protein sequence ID" value="CDF34741"/>
    <property type="gene ID" value="CHC_T00003657001"/>
</dbReference>
<dbReference type="STRING" id="2769.R7QBE4"/>
<dbReference type="InterPro" id="IPR019775">
    <property type="entry name" value="WD40_repeat_CS"/>
</dbReference>
<evidence type="ECO:0000256" key="3">
    <source>
        <dbReference type="ARBA" id="ARBA00022737"/>
    </source>
</evidence>
<proteinExistence type="inferred from homology"/>
<keyword evidence="5" id="KW-0804">Transcription</keyword>
<evidence type="ECO:0000256" key="5">
    <source>
        <dbReference type="ARBA" id="ARBA00023163"/>
    </source>
</evidence>
<evidence type="ECO:0000256" key="7">
    <source>
        <dbReference type="SAM" id="MobiDB-lite"/>
    </source>
</evidence>
<dbReference type="SUPFAM" id="SSF50978">
    <property type="entry name" value="WD40 repeat-like"/>
    <property type="match status" value="1"/>
</dbReference>
<keyword evidence="4" id="KW-0805">Transcription regulation</keyword>
<feature type="domain" description="Leucine-rich repeat and WD repeat-containing protein 1 WD" evidence="8">
    <location>
        <begin position="108"/>
        <end position="218"/>
    </location>
</feature>
<reference evidence="10" key="1">
    <citation type="journal article" date="2013" name="Proc. Natl. Acad. Sci. U.S.A.">
        <title>Genome structure and metabolic features in the red seaweed Chondrus crispus shed light on evolution of the Archaeplastida.</title>
        <authorList>
            <person name="Collen J."/>
            <person name="Porcel B."/>
            <person name="Carre W."/>
            <person name="Ball S.G."/>
            <person name="Chaparro C."/>
            <person name="Tonon T."/>
            <person name="Barbeyron T."/>
            <person name="Michel G."/>
            <person name="Noel B."/>
            <person name="Valentin K."/>
            <person name="Elias M."/>
            <person name="Artiguenave F."/>
            <person name="Arun A."/>
            <person name="Aury J.M."/>
            <person name="Barbosa-Neto J.F."/>
            <person name="Bothwell J.H."/>
            <person name="Bouget F.Y."/>
            <person name="Brillet L."/>
            <person name="Cabello-Hurtado F."/>
            <person name="Capella-Gutierrez S."/>
            <person name="Charrier B."/>
            <person name="Cladiere L."/>
            <person name="Cock J.M."/>
            <person name="Coelho S.M."/>
            <person name="Colleoni C."/>
            <person name="Czjzek M."/>
            <person name="Da Silva C."/>
            <person name="Delage L."/>
            <person name="Denoeud F."/>
            <person name="Deschamps P."/>
            <person name="Dittami S.M."/>
            <person name="Gabaldon T."/>
            <person name="Gachon C.M."/>
            <person name="Groisillier A."/>
            <person name="Herve C."/>
            <person name="Jabbari K."/>
            <person name="Katinka M."/>
            <person name="Kloareg B."/>
            <person name="Kowalczyk N."/>
            <person name="Labadie K."/>
            <person name="Leblanc C."/>
            <person name="Lopez P.J."/>
            <person name="McLachlan D.H."/>
            <person name="Meslet-Cladiere L."/>
            <person name="Moustafa A."/>
            <person name="Nehr Z."/>
            <person name="Nyvall Collen P."/>
            <person name="Panaud O."/>
            <person name="Partensky F."/>
            <person name="Poulain J."/>
            <person name="Rensing S.A."/>
            <person name="Rousvoal S."/>
            <person name="Samson G."/>
            <person name="Symeonidi A."/>
            <person name="Weissenbach J."/>
            <person name="Zambounis A."/>
            <person name="Wincker P."/>
            <person name="Boyen C."/>
        </authorList>
    </citation>
    <scope>NUCLEOTIDE SEQUENCE [LARGE SCALE GENOMIC DNA]</scope>
    <source>
        <strain evidence="10">cv. Stackhouse</strain>
    </source>
</reference>
<keyword evidence="2 6" id="KW-0853">WD repeat</keyword>
<accession>R7QBE4</accession>
<dbReference type="Pfam" id="PF23215">
    <property type="entry name" value="WD_LRWD1"/>
    <property type="match status" value="1"/>
</dbReference>
<dbReference type="GeneID" id="17322371"/>
<feature type="compositionally biased region" description="Polar residues" evidence="7">
    <location>
        <begin position="1"/>
        <end position="12"/>
    </location>
</feature>
<dbReference type="OrthoDB" id="7318948at2759"/>
<dbReference type="PROSITE" id="PS50294">
    <property type="entry name" value="WD_REPEATS_REGION"/>
    <property type="match status" value="2"/>
</dbReference>
<evidence type="ECO:0000256" key="2">
    <source>
        <dbReference type="ARBA" id="ARBA00022574"/>
    </source>
</evidence>
<dbReference type="PROSITE" id="PS50082">
    <property type="entry name" value="WD_REPEATS_2"/>
    <property type="match status" value="2"/>
</dbReference>
<evidence type="ECO:0000256" key="1">
    <source>
        <dbReference type="ARBA" id="ARBA00008075"/>
    </source>
</evidence>
<evidence type="ECO:0000313" key="9">
    <source>
        <dbReference type="EMBL" id="CDF34741.1"/>
    </source>
</evidence>
<gene>
    <name evidence="9" type="ORF">CHC_T00003657001</name>
</gene>
<name>R7QBE4_CHOCR</name>
<feature type="repeat" description="WD" evidence="6">
    <location>
        <begin position="184"/>
        <end position="226"/>
    </location>
</feature>
<sequence>MPQEKSNASQRAGESPKGYRYASHVVENPGSEHATFGVQFCLKPSKYHLQGGGSVWEGRGPLCPIAKDLENDADKPQPANGVQEMDIDDDDISIVTTKKPNAEGTWRNLFVTCNANCVRVYEARKKLKPLLLQLYEDEDPKEEFYCVAWTYNADGNHEWWACAAGKKGVVRILNVQKASMKTSLAGHGEAINDLKVHPRDPALLITASKDESLRLWNLRTGSTVAVFAGLKGHRGEVVHVDFDRDGKRFASCGIDNSVRIWDADEAKVIRAIKESHEAADLGVEDTYVYRDKTGTRKKTKVPICQFPYFVTRKVHKHYVDCVMWVGDLLLSKSVHNRIFLWEPTADRESLSSPASNYTLLEEYVLSVCHVWFIRFAMDRSRRLMACGNDKGMVSVFDLKTIPSKPLCEVCPKDKYRYSSHFVRQCAFSEDASFLIAVDDRSCVVQYESF</sequence>
<dbReference type="OMA" id="RDVHRNY"/>
<evidence type="ECO:0000259" key="8">
    <source>
        <dbReference type="Pfam" id="PF23215"/>
    </source>
</evidence>
<keyword evidence="10" id="KW-1185">Reference proteome</keyword>
<dbReference type="InterPro" id="IPR036322">
    <property type="entry name" value="WD40_repeat_dom_sf"/>
</dbReference>
<dbReference type="KEGG" id="ccp:CHC_T00003657001"/>
<dbReference type="RefSeq" id="XP_005714560.1">
    <property type="nucleotide sequence ID" value="XM_005714503.1"/>
</dbReference>
<evidence type="ECO:0000313" key="10">
    <source>
        <dbReference type="Proteomes" id="UP000012073"/>
    </source>
</evidence>
<dbReference type="AlphaFoldDB" id="R7QBE4"/>
<dbReference type="InterPro" id="IPR015943">
    <property type="entry name" value="WD40/YVTN_repeat-like_dom_sf"/>
</dbReference>
<dbReference type="PhylomeDB" id="R7QBE4"/>